<accession>A0ACA9RAC8</accession>
<comment type="caution">
    <text evidence="1">The sequence shown here is derived from an EMBL/GenBank/DDBJ whole genome shotgun (WGS) entry which is preliminary data.</text>
</comment>
<gene>
    <name evidence="1" type="ORF">RPERSI_LOCUS18016</name>
</gene>
<evidence type="ECO:0000313" key="2">
    <source>
        <dbReference type="Proteomes" id="UP000789920"/>
    </source>
</evidence>
<reference evidence="1" key="1">
    <citation type="submission" date="2021-06" db="EMBL/GenBank/DDBJ databases">
        <authorList>
            <person name="Kallberg Y."/>
            <person name="Tangrot J."/>
            <person name="Rosling A."/>
        </authorList>
    </citation>
    <scope>NUCLEOTIDE SEQUENCE</scope>
    <source>
        <strain evidence="1">MA461A</strain>
    </source>
</reference>
<feature type="non-terminal residue" evidence="1">
    <location>
        <position position="1"/>
    </location>
</feature>
<dbReference type="Proteomes" id="UP000789920">
    <property type="component" value="Unassembled WGS sequence"/>
</dbReference>
<organism evidence="1 2">
    <name type="scientific">Racocetra persica</name>
    <dbReference type="NCBI Taxonomy" id="160502"/>
    <lineage>
        <taxon>Eukaryota</taxon>
        <taxon>Fungi</taxon>
        <taxon>Fungi incertae sedis</taxon>
        <taxon>Mucoromycota</taxon>
        <taxon>Glomeromycotina</taxon>
        <taxon>Glomeromycetes</taxon>
        <taxon>Diversisporales</taxon>
        <taxon>Gigasporaceae</taxon>
        <taxon>Racocetra</taxon>
    </lineage>
</organism>
<sequence length="503" mass="58152">RVIYDYFSSSDETQIIAGLQLFGIALTHDKSLFQQEAGIDFGSLTEDKFYWDLTRKLDHEKTNIRSLAAEVCGMALKNLRKYHCSNDKLGYLLNPIMEKVTTLYKKITNRPTDLNTFLTCIHHISMHDRPTSEKFLKHAFNLLPRLNSLNVKKILALEVISYCADSDPDLLTNLGKNQLLALLRHRSINEQLVALRILNGVLLQGDETLIDYFLDPLIESFKDHPNIDCRESYYAILIQLYKKTSEENKVKQKLKIGLLKGLADLDENIQKTLTEFWKEQQELSRDTFTLLKELVGNLYCSEIETLFLQYSCFLLLEGSKKSIDYKKPIFDQPLPQSKFDDSYDNIDTSWRVSNTMTPLFVNTQKSIPKPYYKRNNQEGFVRATNNNYAFSLTVDPMNYDIGSQLATWTFTQSSLLFPTGNVPILGKRKQGVQGDTDKTSNLVQSSQYQNLRRRFLPTYSGTQQEYYKNLAYTKKKRNEIYGSMRSDNVSKQVSMLRQYRVGS</sequence>
<keyword evidence="2" id="KW-1185">Reference proteome</keyword>
<proteinExistence type="predicted"/>
<protein>
    <submittedName>
        <fullName evidence="1">453_t:CDS:1</fullName>
    </submittedName>
</protein>
<name>A0ACA9RAC8_9GLOM</name>
<feature type="non-terminal residue" evidence="1">
    <location>
        <position position="503"/>
    </location>
</feature>
<dbReference type="EMBL" id="CAJVQC010047023">
    <property type="protein sequence ID" value="CAG8784002.1"/>
    <property type="molecule type" value="Genomic_DNA"/>
</dbReference>
<evidence type="ECO:0000313" key="1">
    <source>
        <dbReference type="EMBL" id="CAG8784002.1"/>
    </source>
</evidence>